<keyword evidence="5" id="KW-0539">Nucleus</keyword>
<dbReference type="Gene3D" id="2.20.25.80">
    <property type="entry name" value="WRKY domain"/>
    <property type="match status" value="1"/>
</dbReference>
<dbReference type="RefSeq" id="XP_021835464.1">
    <property type="nucleotide sequence ID" value="XM_021979772.2"/>
</dbReference>
<organism evidence="7 8">
    <name type="scientific">Spinacia oleracea</name>
    <name type="common">Spinach</name>
    <dbReference type="NCBI Taxonomy" id="3562"/>
    <lineage>
        <taxon>Eukaryota</taxon>
        <taxon>Viridiplantae</taxon>
        <taxon>Streptophyta</taxon>
        <taxon>Embryophyta</taxon>
        <taxon>Tracheophyta</taxon>
        <taxon>Spermatophyta</taxon>
        <taxon>Magnoliopsida</taxon>
        <taxon>eudicotyledons</taxon>
        <taxon>Gunneridae</taxon>
        <taxon>Pentapetalae</taxon>
        <taxon>Caryophyllales</taxon>
        <taxon>Chenopodiaceae</taxon>
        <taxon>Chenopodioideae</taxon>
        <taxon>Anserineae</taxon>
        <taxon>Spinacia</taxon>
    </lineage>
</organism>
<evidence type="ECO:0000313" key="8">
    <source>
        <dbReference type="RefSeq" id="XP_021835464.1"/>
    </source>
</evidence>
<protein>
    <submittedName>
        <fullName evidence="8">Probable WRKY transcription factor 74</fullName>
    </submittedName>
</protein>
<evidence type="ECO:0000256" key="5">
    <source>
        <dbReference type="ARBA" id="ARBA00023242"/>
    </source>
</evidence>
<sequence>MEIELANKVAVESGHRVLSLLCEKQDSHKLNLMAETGDAVCKFNRVISLVGKKGFGHARMRRLKNLPSSLPENMLLETPHLRPESAGKPIELLPSSENFKNSVSEIDQKVVNLPQIGQKVFAEKGSIDFTLSVKLPVQNCTHQNLPQNLEFLQQQQRQQFQQQMLQRVQLEQHMKYQAEMMNNSSRSGGNGINLKFDGSSICTQTMSSNRSFVSSLSMDGSVTNLSQNSFQLFGLPQSSDPNSQHLIRKRCLVKDEGGSLKCGSGSKCHCSKRRKLRVKRSIKVPAISNKNADIPPDDFSWRKYGQKPIKGSPHPRGYYKCSSVRGCPARKHVERCLEEPSMLIVTYEGEHNHAKFIASHSWQT</sequence>
<evidence type="ECO:0000256" key="1">
    <source>
        <dbReference type="ARBA" id="ARBA00004123"/>
    </source>
</evidence>
<dbReference type="InterPro" id="IPR018872">
    <property type="entry name" value="Zn-cluster-dom"/>
</dbReference>
<evidence type="ECO:0000313" key="7">
    <source>
        <dbReference type="Proteomes" id="UP000813463"/>
    </source>
</evidence>
<keyword evidence="7" id="KW-1185">Reference proteome</keyword>
<dbReference type="OrthoDB" id="1918969at2759"/>
<dbReference type="Pfam" id="PF03106">
    <property type="entry name" value="WRKY"/>
    <property type="match status" value="1"/>
</dbReference>
<proteinExistence type="predicted"/>
<evidence type="ECO:0000256" key="2">
    <source>
        <dbReference type="ARBA" id="ARBA00023015"/>
    </source>
</evidence>
<dbReference type="GO" id="GO:0003700">
    <property type="term" value="F:DNA-binding transcription factor activity"/>
    <property type="evidence" value="ECO:0000318"/>
    <property type="project" value="GO_Central"/>
</dbReference>
<dbReference type="SMART" id="SM00774">
    <property type="entry name" value="WRKY"/>
    <property type="match status" value="1"/>
</dbReference>
<gene>
    <name evidence="8" type="primary">LOC110775166</name>
</gene>
<accession>A0A9R0JHQ9</accession>
<dbReference type="GO" id="GO:0000976">
    <property type="term" value="F:transcription cis-regulatory region binding"/>
    <property type="evidence" value="ECO:0000318"/>
    <property type="project" value="GO_Central"/>
</dbReference>
<dbReference type="GO" id="GO:0005634">
    <property type="term" value="C:nucleus"/>
    <property type="evidence" value="ECO:0000318"/>
    <property type="project" value="GO_Central"/>
</dbReference>
<dbReference type="AlphaFoldDB" id="A0A9R0JHQ9"/>
<dbReference type="InterPro" id="IPR044810">
    <property type="entry name" value="WRKY_plant"/>
</dbReference>
<dbReference type="GeneID" id="110775166"/>
<dbReference type="SUPFAM" id="SSF118290">
    <property type="entry name" value="WRKY DNA-binding domain"/>
    <property type="match status" value="1"/>
</dbReference>
<evidence type="ECO:0000256" key="4">
    <source>
        <dbReference type="ARBA" id="ARBA00023163"/>
    </source>
</evidence>
<reference evidence="8" key="2">
    <citation type="submission" date="2025-08" db="UniProtKB">
        <authorList>
            <consortium name="RefSeq"/>
        </authorList>
    </citation>
    <scope>IDENTIFICATION</scope>
    <source>
        <tissue evidence="8">Leaf</tissue>
    </source>
</reference>
<dbReference type="InterPro" id="IPR003657">
    <property type="entry name" value="WRKY_dom"/>
</dbReference>
<evidence type="ECO:0000256" key="3">
    <source>
        <dbReference type="ARBA" id="ARBA00023125"/>
    </source>
</evidence>
<name>A0A9R0JHQ9_SPIOL</name>
<dbReference type="GO" id="GO:0005516">
    <property type="term" value="F:calmodulin binding"/>
    <property type="evidence" value="ECO:0007669"/>
    <property type="project" value="UniProtKB-ARBA"/>
</dbReference>
<feature type="domain" description="WRKY" evidence="6">
    <location>
        <begin position="290"/>
        <end position="353"/>
    </location>
</feature>
<dbReference type="KEGG" id="soe:110775166"/>
<dbReference type="GO" id="GO:0006355">
    <property type="term" value="P:regulation of DNA-templated transcription"/>
    <property type="evidence" value="ECO:0000318"/>
    <property type="project" value="GO_Central"/>
</dbReference>
<dbReference type="FunFam" id="2.20.25.80:FF:000004">
    <property type="entry name" value="WRKY transcription factor 65"/>
    <property type="match status" value="1"/>
</dbReference>
<keyword evidence="4" id="KW-0804">Transcription</keyword>
<keyword evidence="2" id="KW-0805">Transcription regulation</keyword>
<reference evidence="7" key="1">
    <citation type="journal article" date="2021" name="Nat. Commun.">
        <title>Genomic analyses provide insights into spinach domestication and the genetic basis of agronomic traits.</title>
        <authorList>
            <person name="Cai X."/>
            <person name="Sun X."/>
            <person name="Xu C."/>
            <person name="Sun H."/>
            <person name="Wang X."/>
            <person name="Ge C."/>
            <person name="Zhang Z."/>
            <person name="Wang Q."/>
            <person name="Fei Z."/>
            <person name="Jiao C."/>
            <person name="Wang Q."/>
        </authorList>
    </citation>
    <scope>NUCLEOTIDE SEQUENCE [LARGE SCALE GENOMIC DNA]</scope>
    <source>
        <strain evidence="7">cv. Varoflay</strain>
    </source>
</reference>
<dbReference type="PANTHER" id="PTHR31282">
    <property type="entry name" value="WRKY TRANSCRIPTION FACTOR 21-RELATED"/>
    <property type="match status" value="1"/>
</dbReference>
<evidence type="ECO:0000259" key="6">
    <source>
        <dbReference type="PROSITE" id="PS50811"/>
    </source>
</evidence>
<dbReference type="Pfam" id="PF10533">
    <property type="entry name" value="Plant_zn_clust"/>
    <property type="match status" value="1"/>
</dbReference>
<comment type="subcellular location">
    <subcellularLocation>
        <location evidence="1">Nucleus</location>
    </subcellularLocation>
</comment>
<dbReference type="Proteomes" id="UP000813463">
    <property type="component" value="Chromosome 4"/>
</dbReference>
<dbReference type="PROSITE" id="PS50811">
    <property type="entry name" value="WRKY"/>
    <property type="match status" value="1"/>
</dbReference>
<dbReference type="InterPro" id="IPR036576">
    <property type="entry name" value="WRKY_dom_sf"/>
</dbReference>
<keyword evidence="3" id="KW-0238">DNA-binding</keyword>